<feature type="transmembrane region" description="Helical" evidence="5">
    <location>
        <begin position="256"/>
        <end position="276"/>
    </location>
</feature>
<dbReference type="GO" id="GO:0016020">
    <property type="term" value="C:membrane"/>
    <property type="evidence" value="ECO:0007669"/>
    <property type="project" value="InterPro"/>
</dbReference>
<reference evidence="6 7" key="1">
    <citation type="journal article" date="2019" name="Int. J. Syst. Evol. Microbiol.">
        <title>Capsulimonas corticalis gen. nov., sp. nov., an aerobic capsulated bacterium, of a novel bacterial order, Capsulimonadales ord. nov., of the class Armatimonadia of the phylum Armatimonadetes.</title>
        <authorList>
            <person name="Li J."/>
            <person name="Kudo C."/>
            <person name="Tonouchi A."/>
        </authorList>
    </citation>
    <scope>NUCLEOTIDE SEQUENCE [LARGE SCALE GENOMIC DNA]</scope>
    <source>
        <strain evidence="6 7">AX-7</strain>
    </source>
</reference>
<keyword evidence="5" id="KW-0812">Transmembrane</keyword>
<dbReference type="PROSITE" id="PS50111">
    <property type="entry name" value="CHEMOTAXIS_TRANSDUC_2"/>
    <property type="match status" value="1"/>
</dbReference>
<dbReference type="SMART" id="SM00283">
    <property type="entry name" value="MA"/>
    <property type="match status" value="1"/>
</dbReference>
<dbReference type="GO" id="GO:0007165">
    <property type="term" value="P:signal transduction"/>
    <property type="evidence" value="ECO:0007669"/>
    <property type="project" value="UniProtKB-KW"/>
</dbReference>
<evidence type="ECO:0000256" key="2">
    <source>
        <dbReference type="ARBA" id="ARBA00029447"/>
    </source>
</evidence>
<evidence type="ECO:0000313" key="6">
    <source>
        <dbReference type="EMBL" id="BDI33087.1"/>
    </source>
</evidence>
<keyword evidence="7" id="KW-1185">Reference proteome</keyword>
<dbReference type="GO" id="GO:0006935">
    <property type="term" value="P:chemotaxis"/>
    <property type="evidence" value="ECO:0007669"/>
    <property type="project" value="InterPro"/>
</dbReference>
<dbReference type="InterPro" id="IPR004089">
    <property type="entry name" value="MCPsignal_dom"/>
</dbReference>
<dbReference type="SUPFAM" id="SSF58104">
    <property type="entry name" value="Methyl-accepting chemotaxis protein (MCP) signaling domain"/>
    <property type="match status" value="1"/>
</dbReference>
<dbReference type="GO" id="GO:0004888">
    <property type="term" value="F:transmembrane signaling receptor activity"/>
    <property type="evidence" value="ECO:0007669"/>
    <property type="project" value="InterPro"/>
</dbReference>
<dbReference type="Gene3D" id="1.10.287.950">
    <property type="entry name" value="Methyl-accepting chemotaxis protein"/>
    <property type="match status" value="1"/>
</dbReference>
<dbReference type="InterPro" id="IPR045812">
    <property type="entry name" value="DAHL"/>
</dbReference>
<dbReference type="KEGG" id="ccot:CCAX7_51380"/>
<feature type="compositionally biased region" description="Low complexity" evidence="4">
    <location>
        <begin position="364"/>
        <end position="379"/>
    </location>
</feature>
<evidence type="ECO:0000256" key="4">
    <source>
        <dbReference type="SAM" id="MobiDB-lite"/>
    </source>
</evidence>
<accession>A0A402CPD3</accession>
<dbReference type="Proteomes" id="UP000287394">
    <property type="component" value="Chromosome"/>
</dbReference>
<dbReference type="Pfam" id="PF00015">
    <property type="entry name" value="MCPsignal"/>
    <property type="match status" value="1"/>
</dbReference>
<keyword evidence="1" id="KW-0807">Transducer</keyword>
<evidence type="ECO:0000256" key="5">
    <source>
        <dbReference type="SAM" id="Phobius"/>
    </source>
</evidence>
<dbReference type="PRINTS" id="PR00260">
    <property type="entry name" value="CHEMTRNSDUCR"/>
</dbReference>
<feature type="coiled-coil region" evidence="3">
    <location>
        <begin position="273"/>
        <end position="307"/>
    </location>
</feature>
<sequence length="670" mass="70993">MNASNVKTIAGGVAVLSLLAYCFVNTRSLPVRANEQAVTDITRMKQLDSLLTEEVLELRFSLLTNYDPIVATNNQLTSVKAALPDDLKAAAGAHPSAELSQHTQTYLDTIESKQQMVEDFKSGNAILKNSLACLPKLSATLIAQLPSSDTPQARQVDELLRQTLIYHLSNSKEIKAELGPLMDKIAASRSSYPADLRGDLDLFLAHARMIVTQKEKVDGMLVGLVSAPSAQNNDDLLATYQKDYHVLQQRANFFSVLMYALCILLIGAVAQILLALRDSSQALNRSNETLEERIEERTRALSGAQSEMSGLVTHLRQVMRQVKQSADTVSNTGASLAAAAGQTGSVAGQIEQSMQQVTETAHGAAQASAEMAARSQSQRRGVEHADASIQQTAHAIESLAQSADQVASAANQATSIAQSGGKALEQTIDRMGRIQTQVEASAEAIQELGRQGKQIGAIVETIDQIAEQTNLLALNASIEAARAGEHGRGFAVVANEVRKLAERSTAATKDISELVGGIQKGVAGAVRSIEASSAEVAEGAAQSHETRTALAQILQAAELVASEVRAVSQTAGGMNATIQSALTTVADVREAAEENQVAVETLRAAASDVSSSAQFVSGLVEDQSVGLAQVASAADELNAMAHGLHELIRQFPLDNEAQTPSQEKQLLRAA</sequence>
<dbReference type="EMBL" id="AP025739">
    <property type="protein sequence ID" value="BDI33087.1"/>
    <property type="molecule type" value="Genomic_DNA"/>
</dbReference>
<evidence type="ECO:0000256" key="1">
    <source>
        <dbReference type="ARBA" id="ARBA00023224"/>
    </source>
</evidence>
<comment type="similarity">
    <text evidence="2">Belongs to the methyl-accepting chemotaxis (MCP) protein family.</text>
</comment>
<dbReference type="Pfam" id="PF19443">
    <property type="entry name" value="DAHL"/>
    <property type="match status" value="1"/>
</dbReference>
<keyword evidence="5" id="KW-1133">Transmembrane helix</keyword>
<dbReference type="OrthoDB" id="9814363at2"/>
<dbReference type="RefSeq" id="WP_119319243.1">
    <property type="nucleotide sequence ID" value="NZ_AP025739.1"/>
</dbReference>
<protein>
    <submittedName>
        <fullName evidence="6">Uncharacterized protein</fullName>
    </submittedName>
</protein>
<feature type="region of interest" description="Disordered" evidence="4">
    <location>
        <begin position="354"/>
        <end position="388"/>
    </location>
</feature>
<dbReference type="PANTHER" id="PTHR32089:SF112">
    <property type="entry name" value="LYSOZYME-LIKE PROTEIN-RELATED"/>
    <property type="match status" value="1"/>
</dbReference>
<dbReference type="PANTHER" id="PTHR32089">
    <property type="entry name" value="METHYL-ACCEPTING CHEMOTAXIS PROTEIN MCPB"/>
    <property type="match status" value="1"/>
</dbReference>
<evidence type="ECO:0000313" key="7">
    <source>
        <dbReference type="Proteomes" id="UP000287394"/>
    </source>
</evidence>
<gene>
    <name evidence="6" type="ORF">CCAX7_51380</name>
</gene>
<dbReference type="AlphaFoldDB" id="A0A402CPD3"/>
<keyword evidence="5" id="KW-0472">Membrane</keyword>
<name>A0A402CPD3_9BACT</name>
<evidence type="ECO:0000256" key="3">
    <source>
        <dbReference type="SAM" id="Coils"/>
    </source>
</evidence>
<organism evidence="6 7">
    <name type="scientific">Capsulimonas corticalis</name>
    <dbReference type="NCBI Taxonomy" id="2219043"/>
    <lineage>
        <taxon>Bacteria</taxon>
        <taxon>Bacillati</taxon>
        <taxon>Armatimonadota</taxon>
        <taxon>Armatimonadia</taxon>
        <taxon>Capsulimonadales</taxon>
        <taxon>Capsulimonadaceae</taxon>
        <taxon>Capsulimonas</taxon>
    </lineage>
</organism>
<dbReference type="CDD" id="cd11386">
    <property type="entry name" value="MCP_signal"/>
    <property type="match status" value="1"/>
</dbReference>
<keyword evidence="3" id="KW-0175">Coiled coil</keyword>
<dbReference type="InterPro" id="IPR004090">
    <property type="entry name" value="Chemotax_Me-accpt_rcpt"/>
</dbReference>
<proteinExistence type="inferred from homology"/>